<evidence type="ECO:0000256" key="4">
    <source>
        <dbReference type="ARBA" id="ARBA00051415"/>
    </source>
</evidence>
<keyword evidence="3" id="KW-0326">Glycosidase</keyword>
<organism evidence="12 13">
    <name type="scientific">Chiloscyllium punctatum</name>
    <name type="common">Brownbanded bambooshark</name>
    <name type="synonym">Hemiscyllium punctatum</name>
    <dbReference type="NCBI Taxonomy" id="137246"/>
    <lineage>
        <taxon>Eukaryota</taxon>
        <taxon>Metazoa</taxon>
        <taxon>Chordata</taxon>
        <taxon>Craniata</taxon>
        <taxon>Vertebrata</taxon>
        <taxon>Chondrichthyes</taxon>
        <taxon>Elasmobranchii</taxon>
        <taxon>Galeomorphii</taxon>
        <taxon>Galeoidea</taxon>
        <taxon>Orectolobiformes</taxon>
        <taxon>Hemiscylliidae</taxon>
        <taxon>Chiloscyllium</taxon>
    </lineage>
</organism>
<comment type="function">
    <text evidence="5">Catalyzes the hydrolysis of glucose from the disaccharide unit linked to hydroxylysine residues of collagen and collagen-like proteins.</text>
</comment>
<keyword evidence="13" id="KW-1185">Reference proteome</keyword>
<reference evidence="12 13" key="1">
    <citation type="journal article" date="2018" name="Nat. Ecol. Evol.">
        <title>Shark genomes provide insights into elasmobranch evolution and the origin of vertebrates.</title>
        <authorList>
            <person name="Hara Y"/>
            <person name="Yamaguchi K"/>
            <person name="Onimaru K"/>
            <person name="Kadota M"/>
            <person name="Koyanagi M"/>
            <person name="Keeley SD"/>
            <person name="Tatsumi K"/>
            <person name="Tanaka K"/>
            <person name="Motone F"/>
            <person name="Kageyama Y"/>
            <person name="Nozu R"/>
            <person name="Adachi N"/>
            <person name="Nishimura O"/>
            <person name="Nakagawa R"/>
            <person name="Tanegashima C"/>
            <person name="Kiyatake I"/>
            <person name="Matsumoto R"/>
            <person name="Murakumo K"/>
            <person name="Nishida K"/>
            <person name="Terakita A"/>
            <person name="Kuratani S"/>
            <person name="Sato K"/>
            <person name="Hyodo S Kuraku.S."/>
        </authorList>
    </citation>
    <scope>NUCLEOTIDE SEQUENCE [LARGE SCALE GENOMIC DNA]</scope>
</reference>
<dbReference type="InterPro" id="IPR005195">
    <property type="entry name" value="Glyco_hydro_65_M"/>
</dbReference>
<keyword evidence="2" id="KW-0378">Hydrolase</keyword>
<evidence type="ECO:0000256" key="2">
    <source>
        <dbReference type="ARBA" id="ARBA00022801"/>
    </source>
</evidence>
<dbReference type="SUPFAM" id="SSF48208">
    <property type="entry name" value="Six-hairpin glycosidases"/>
    <property type="match status" value="1"/>
</dbReference>
<comment type="catalytic activity">
    <reaction evidence="4">
        <text>(5R)-5-O-[alpha-D-glucosyl-(1-&gt;2)-beta-D-galactosyl]-5-hydroxy-L-lysyl-[collagen] + H2O = (5R)-5-O-(beta-D-galactosyl)-5-hydroxy-L-lysyl-[collagen] + D-glucose</text>
        <dbReference type="Rhea" id="RHEA:11068"/>
        <dbReference type="Rhea" id="RHEA-COMP:12753"/>
        <dbReference type="Rhea" id="RHEA-COMP:12754"/>
        <dbReference type="ChEBI" id="CHEBI:4167"/>
        <dbReference type="ChEBI" id="CHEBI:15377"/>
        <dbReference type="ChEBI" id="CHEBI:133443"/>
        <dbReference type="ChEBI" id="CHEBI:133452"/>
        <dbReference type="EC" id="3.2.1.107"/>
    </reaction>
</comment>
<evidence type="ECO:0000256" key="5">
    <source>
        <dbReference type="ARBA" id="ARBA00053339"/>
    </source>
</evidence>
<comment type="caution">
    <text evidence="12">The sequence shown here is derived from an EMBL/GenBank/DDBJ whole genome shotgun (WGS) entry which is preliminary data.</text>
</comment>
<name>A0A401SKL3_CHIPU</name>
<dbReference type="OMA" id="WTSVPDH"/>
<dbReference type="Pfam" id="PF13837">
    <property type="entry name" value="Myb_DNA-bind_4"/>
    <property type="match status" value="1"/>
</dbReference>
<comment type="similarity">
    <text evidence="1">Belongs to the glycosyl hydrolase 65 family.</text>
</comment>
<proteinExistence type="inferred from homology"/>
<dbReference type="GO" id="GO:0005829">
    <property type="term" value="C:cytosol"/>
    <property type="evidence" value="ECO:0007669"/>
    <property type="project" value="TreeGrafter"/>
</dbReference>
<accession>A0A401SKL3</accession>
<dbReference type="GO" id="GO:0005975">
    <property type="term" value="P:carbohydrate metabolic process"/>
    <property type="evidence" value="ECO:0007669"/>
    <property type="project" value="InterPro"/>
</dbReference>
<evidence type="ECO:0000256" key="7">
    <source>
        <dbReference type="ARBA" id="ARBA00071505"/>
    </source>
</evidence>
<evidence type="ECO:0000259" key="10">
    <source>
        <dbReference type="Pfam" id="PF03632"/>
    </source>
</evidence>
<protein>
    <recommendedName>
        <fullName evidence="7">Protein-glucosylgalactosylhydroxylysine glucosidase</fullName>
        <ecNumber evidence="6">3.2.1.107</ecNumber>
    </recommendedName>
    <alternativeName>
        <fullName evidence="8">Acid trehalase-like protein 1</fullName>
    </alternativeName>
</protein>
<dbReference type="OrthoDB" id="200349at2759"/>
<dbReference type="Gene3D" id="2.60.420.10">
    <property type="entry name" value="Maltose phosphorylase, domain 3"/>
    <property type="match status" value="1"/>
</dbReference>
<dbReference type="EMBL" id="BEZZ01000332">
    <property type="protein sequence ID" value="GCC30927.1"/>
    <property type="molecule type" value="Genomic_DNA"/>
</dbReference>
<evidence type="ECO:0000256" key="6">
    <source>
        <dbReference type="ARBA" id="ARBA00066430"/>
    </source>
</evidence>
<evidence type="ECO:0000256" key="1">
    <source>
        <dbReference type="ARBA" id="ARBA00006768"/>
    </source>
</evidence>
<evidence type="ECO:0000256" key="9">
    <source>
        <dbReference type="SAM" id="MobiDB-lite"/>
    </source>
</evidence>
<dbReference type="AlphaFoldDB" id="A0A401SKL3"/>
<dbReference type="PANTHER" id="PTHR11051">
    <property type="entry name" value="GLYCOSYL HYDROLASE-RELATED"/>
    <property type="match status" value="1"/>
</dbReference>
<dbReference type="InterPro" id="IPR012341">
    <property type="entry name" value="6hp_glycosidase-like_sf"/>
</dbReference>
<sequence length="985" mass="111507">MARRASKNWADEEIKGLLSIWKDKSIQDQLAGAVRNKDVFVRISNNLNALGVNRDWKQCRAKVKNLKYEYRTMMNQRKSGRRCKSMRFYNEIDAVLGCRSPQAKGSQDRTVLSVVIKQEEREDKLENGPAQASAASENVTAETEGPVEEEVVSTASETPAATSRKRTESEHECTVPSKRMKLKKGTMFQRHIGTIINTFMDYQRKAEERFYKWEEERRREEREHELRIIQLQKVDCRDLVSRLNRTGSCFHLELYPSKSTQEKLFIVEKTNNGKKIALGLSDATCNMSDYEDDPAVFSSDTLPSDLRFMATVANGYLGTRVYGDVMHINGIYNGANGDSCRADVPSTVNARLTIPAERTFKETYTLNTRIGVFSYIIETQNFRMIQQIFAHRTQIHLMVLIITLERLTTSKEQCTVQIKSSFAPHSQNIDFVSGPDFMGAKYIYGQTLNPEVKGAARQNVHMISVPLPESLTLLPEEQRNSWVFLTAVAGTAEQVKACFVEGQSLIQFDQLYSSHVAAWAAIWKQSCISAKGCRKLNQAMYGCLYYLLSALPPLKSTDFHYIGLSPGGLSNGGKGEIYHGHVFWDQEIWMFPNVLVFYPELARILLKNRIQTLPAAKIIAGQQGYRGAKYPWESAVTGFEVCNEAVYGLKEIHINGDISFAFQQYFYVTQDLEFFQKDGGWYVVSNIAEFWSSRVTWNPLEECYDIKGVMPPDEYQSDVTNSAYTAVVAKYSLQFATELGSRLKVTVPSKWMKIAEKIKVPFDPLKQYHPEFDGYKSGVVVKQADVVLLGYPLMYPMSTPVRNNDLVMYEGVTAQDGPAMTWSMFAIGWLELKNVSQAQHQFSKCYSHIQEPFKVWSENPDGSGAVNFLTGMGGFMQTVLFGYTGFRIMKNYLYFDPTIPENLGELWITGINYLGNKLHFQFSTKQVTIVLIRPCGFQHSALEVVLSDSGKKFALNEGQAVTFLLEPGLIQRKCPAAASVLSNKL</sequence>
<dbReference type="FunFam" id="1.50.10.10:FF:000023">
    <property type="entry name" value="Protein-glucosylgalactosylhydroxylysine glucosidase"/>
    <property type="match status" value="1"/>
</dbReference>
<evidence type="ECO:0000256" key="3">
    <source>
        <dbReference type="ARBA" id="ARBA00023295"/>
    </source>
</evidence>
<dbReference type="Gene3D" id="1.50.10.10">
    <property type="match status" value="1"/>
</dbReference>
<feature type="domain" description="Myb/SANT-like DNA-binding" evidence="11">
    <location>
        <begin position="7"/>
        <end position="94"/>
    </location>
</feature>
<evidence type="ECO:0000313" key="13">
    <source>
        <dbReference type="Proteomes" id="UP000287033"/>
    </source>
</evidence>
<dbReference type="Gene3D" id="1.10.10.60">
    <property type="entry name" value="Homeodomain-like"/>
    <property type="match status" value="1"/>
</dbReference>
<dbReference type="STRING" id="137246.A0A401SKL3"/>
<dbReference type="Pfam" id="PF03632">
    <property type="entry name" value="Glyco_hydro_65m"/>
    <property type="match status" value="1"/>
</dbReference>
<dbReference type="InterPro" id="IPR044822">
    <property type="entry name" value="Myb_DNA-bind_4"/>
</dbReference>
<dbReference type="EC" id="3.2.1.107" evidence="6"/>
<dbReference type="InterPro" id="IPR008928">
    <property type="entry name" value="6-hairpin_glycosidase_sf"/>
</dbReference>
<evidence type="ECO:0000313" key="12">
    <source>
        <dbReference type="EMBL" id="GCC30927.1"/>
    </source>
</evidence>
<dbReference type="FunFam" id="1.10.10.60:FF:000032">
    <property type="entry name" value="Zinc finger and SCAN domain-containing 20"/>
    <property type="match status" value="1"/>
</dbReference>
<dbReference type="Proteomes" id="UP000287033">
    <property type="component" value="Unassembled WGS sequence"/>
</dbReference>
<evidence type="ECO:0000256" key="8">
    <source>
        <dbReference type="ARBA" id="ARBA00079982"/>
    </source>
</evidence>
<gene>
    <name evidence="12" type="ORF">chiPu_0009381</name>
</gene>
<feature type="region of interest" description="Disordered" evidence="9">
    <location>
        <begin position="120"/>
        <end position="175"/>
    </location>
</feature>
<dbReference type="FunFam" id="2.60.420.10:FF:000003">
    <property type="entry name" value="Protein-glucosylgalactosylhydroxylysine glucosidase"/>
    <property type="match status" value="1"/>
</dbReference>
<evidence type="ECO:0000259" key="11">
    <source>
        <dbReference type="Pfam" id="PF13837"/>
    </source>
</evidence>
<dbReference type="PANTHER" id="PTHR11051:SF8">
    <property type="entry name" value="PROTEIN-GLUCOSYLGALACTOSYLHYDROXYLYSINE GLUCOSIDASE"/>
    <property type="match status" value="1"/>
</dbReference>
<feature type="domain" description="Glycoside hydrolase family 65 central catalytic" evidence="10">
    <location>
        <begin position="571"/>
        <end position="776"/>
    </location>
</feature>
<dbReference type="GO" id="GO:0047402">
    <property type="term" value="F:protein-glucosylgalactosylhydroxylysine glucosidase activity"/>
    <property type="evidence" value="ECO:0007669"/>
    <property type="project" value="UniProtKB-EC"/>
</dbReference>